<keyword evidence="2" id="KW-1185">Reference proteome</keyword>
<evidence type="ECO:0000313" key="2">
    <source>
        <dbReference type="Proteomes" id="UP000887578"/>
    </source>
</evidence>
<dbReference type="AlphaFoldDB" id="A0A914PIC0"/>
<dbReference type="WBParaSite" id="PDA_v2.g14521.t1">
    <property type="protein sequence ID" value="PDA_v2.g14521.t1"/>
    <property type="gene ID" value="PDA_v2.g14521"/>
</dbReference>
<evidence type="ECO:0000256" key="1">
    <source>
        <dbReference type="SAM" id="MobiDB-lite"/>
    </source>
</evidence>
<reference evidence="3" key="1">
    <citation type="submission" date="2022-11" db="UniProtKB">
        <authorList>
            <consortium name="WormBaseParasite"/>
        </authorList>
    </citation>
    <scope>IDENTIFICATION</scope>
</reference>
<name>A0A914PIC0_9BILA</name>
<accession>A0A914PIC0</accession>
<evidence type="ECO:0000313" key="3">
    <source>
        <dbReference type="WBParaSite" id="PDA_v2.g14521.t1"/>
    </source>
</evidence>
<organism evidence="2 3">
    <name type="scientific">Panagrolaimus davidi</name>
    <dbReference type="NCBI Taxonomy" id="227884"/>
    <lineage>
        <taxon>Eukaryota</taxon>
        <taxon>Metazoa</taxon>
        <taxon>Ecdysozoa</taxon>
        <taxon>Nematoda</taxon>
        <taxon>Chromadorea</taxon>
        <taxon>Rhabditida</taxon>
        <taxon>Tylenchina</taxon>
        <taxon>Panagrolaimomorpha</taxon>
        <taxon>Panagrolaimoidea</taxon>
        <taxon>Panagrolaimidae</taxon>
        <taxon>Panagrolaimus</taxon>
    </lineage>
</organism>
<proteinExistence type="predicted"/>
<feature type="compositionally biased region" description="Polar residues" evidence="1">
    <location>
        <begin position="42"/>
        <end position="52"/>
    </location>
</feature>
<protein>
    <submittedName>
        <fullName evidence="3">Uncharacterized protein</fullName>
    </submittedName>
</protein>
<feature type="region of interest" description="Disordered" evidence="1">
    <location>
        <begin position="34"/>
        <end position="61"/>
    </location>
</feature>
<dbReference type="Proteomes" id="UP000887578">
    <property type="component" value="Unplaced"/>
</dbReference>
<dbReference type="PANTHER" id="PTHR46954:SF1">
    <property type="entry name" value="C2H2-TYPE DOMAIN-CONTAINING PROTEIN"/>
    <property type="match status" value="1"/>
</dbReference>
<dbReference type="PANTHER" id="PTHR46954">
    <property type="entry name" value="C2H2-TYPE DOMAIN-CONTAINING PROTEIN"/>
    <property type="match status" value="1"/>
</dbReference>
<sequence>MNFGKTVKPPSTEKENEVQVVDIIDATTAADVPVPVPVADPNTSASVSNPPASLTLKEKPKQEQLSKQIADYQLEFEFYAKKSVLAPEEVTKRNSIKKNIEKASKKLKSLKAGAKAQKKFREKEARKAARPYPAIGRKPTIEEVYPQLQEAIIEILVPNSATDDTRRTEQLRSCKTLNELKNLTPALQLLPRSSSSQEGKRHINTVPVRLIKPQNDLMKEHQDGHFANGFIDYGKLMGPGMVNFISQDDKARIPLGLAAANKQNRILMHLEYRVTLPDHDWVVAEKHKLIPSIYAVCTVEEKSISGSGPTFCFIRSGKHDKSTAESHHRDLVNIFEKVSSGYMQYTKKICLNFRAYCVKKMVK</sequence>